<keyword evidence="2" id="KW-0489">Methyltransferase</keyword>
<evidence type="ECO:0000256" key="4">
    <source>
        <dbReference type="ARBA" id="ARBA00047942"/>
    </source>
</evidence>
<dbReference type="GO" id="GO:0009007">
    <property type="term" value="F:site-specific DNA-methyltransferase (adenine-specific) activity"/>
    <property type="evidence" value="ECO:0007669"/>
    <property type="project" value="UniProtKB-EC"/>
</dbReference>
<dbReference type="EC" id="2.1.1.72" evidence="1"/>
<evidence type="ECO:0000256" key="1">
    <source>
        <dbReference type="ARBA" id="ARBA00011900"/>
    </source>
</evidence>
<dbReference type="Proteomes" id="UP000263642">
    <property type="component" value="Unassembled WGS sequence"/>
</dbReference>
<feature type="domain" description="TaqI-like C-terminal specificity" evidence="5">
    <location>
        <begin position="3"/>
        <end position="163"/>
    </location>
</feature>
<keyword evidence="3" id="KW-0808">Transferase</keyword>
<reference evidence="6 7" key="1">
    <citation type="journal article" date="2018" name="Nat. Biotechnol.">
        <title>A standardized bacterial taxonomy based on genome phylogeny substantially revises the tree of life.</title>
        <authorList>
            <person name="Parks D.H."/>
            <person name="Chuvochina M."/>
            <person name="Waite D.W."/>
            <person name="Rinke C."/>
            <person name="Skarshewski A."/>
            <person name="Chaumeil P.A."/>
            <person name="Hugenholtz P."/>
        </authorList>
    </citation>
    <scope>NUCLEOTIDE SEQUENCE [LARGE SCALE GENOMIC DNA]</scope>
    <source>
        <strain evidence="6">UBA9375</strain>
    </source>
</reference>
<evidence type="ECO:0000259" key="5">
    <source>
        <dbReference type="Pfam" id="PF12950"/>
    </source>
</evidence>
<organism evidence="6 7">
    <name type="scientific">Gimesia maris</name>
    <dbReference type="NCBI Taxonomy" id="122"/>
    <lineage>
        <taxon>Bacteria</taxon>
        <taxon>Pseudomonadati</taxon>
        <taxon>Planctomycetota</taxon>
        <taxon>Planctomycetia</taxon>
        <taxon>Planctomycetales</taxon>
        <taxon>Planctomycetaceae</taxon>
        <taxon>Gimesia</taxon>
    </lineage>
</organism>
<gene>
    <name evidence="6" type="ORF">DIT97_10020</name>
</gene>
<dbReference type="InterPro" id="IPR050953">
    <property type="entry name" value="N4_N6_ade-DNA_methylase"/>
</dbReference>
<dbReference type="GO" id="GO:0032259">
    <property type="term" value="P:methylation"/>
    <property type="evidence" value="ECO:0007669"/>
    <property type="project" value="UniProtKB-KW"/>
</dbReference>
<dbReference type="InterPro" id="IPR025931">
    <property type="entry name" value="TaqI_C"/>
</dbReference>
<proteinExistence type="predicted"/>
<protein>
    <recommendedName>
        <fullName evidence="1">site-specific DNA-methyltransferase (adenine-specific)</fullName>
        <ecNumber evidence="1">2.1.1.72</ecNumber>
    </recommendedName>
</protein>
<dbReference type="PANTHER" id="PTHR33841">
    <property type="entry name" value="DNA METHYLTRANSFERASE YEEA-RELATED"/>
    <property type="match status" value="1"/>
</dbReference>
<evidence type="ECO:0000256" key="3">
    <source>
        <dbReference type="ARBA" id="ARBA00022679"/>
    </source>
</evidence>
<comment type="catalytic activity">
    <reaction evidence="4">
        <text>a 2'-deoxyadenosine in DNA + S-adenosyl-L-methionine = an N(6)-methyl-2'-deoxyadenosine in DNA + S-adenosyl-L-homocysteine + H(+)</text>
        <dbReference type="Rhea" id="RHEA:15197"/>
        <dbReference type="Rhea" id="RHEA-COMP:12418"/>
        <dbReference type="Rhea" id="RHEA-COMP:12419"/>
        <dbReference type="ChEBI" id="CHEBI:15378"/>
        <dbReference type="ChEBI" id="CHEBI:57856"/>
        <dbReference type="ChEBI" id="CHEBI:59789"/>
        <dbReference type="ChEBI" id="CHEBI:90615"/>
        <dbReference type="ChEBI" id="CHEBI:90616"/>
        <dbReference type="EC" id="2.1.1.72"/>
    </reaction>
</comment>
<sequence length="301" mass="35550">MIKPYLRGQDINRWKAQWNDLWMITIKSSSDYKSEWSDKGDLAEKVFSYSYPSVYQHLLKYRDRLISRSDQGTFWWELRSCAYWNSFEKPKIIFPEITWRSQWCFDTEGLYTNNTVYFLQGNEYWLLAVANSPVNWWYSWRKAIHGKDEALRFIKKYVLKMPIPIPTSEVLLKSKELIDRLINISQKLNTTTNTILDWLCVEFEITKPNQKLRSLLDLNSDSLITEVRKVRGKKKLLSAAALKALREEYSTTIAPAKELALEALQLEHQLSDLVNQAYGLTPEEIDLMWKTAPPRMPLHRE</sequence>
<evidence type="ECO:0000313" key="7">
    <source>
        <dbReference type="Proteomes" id="UP000263642"/>
    </source>
</evidence>
<evidence type="ECO:0000256" key="2">
    <source>
        <dbReference type="ARBA" id="ARBA00022603"/>
    </source>
</evidence>
<dbReference type="PANTHER" id="PTHR33841:SF1">
    <property type="entry name" value="DNA METHYLTRANSFERASE A"/>
    <property type="match status" value="1"/>
</dbReference>
<evidence type="ECO:0000313" key="6">
    <source>
        <dbReference type="EMBL" id="HCO23365.1"/>
    </source>
</evidence>
<dbReference type="AlphaFoldDB" id="A0A3D3R3H7"/>
<accession>A0A3D3R3H7</accession>
<dbReference type="EMBL" id="DQAY01000056">
    <property type="protein sequence ID" value="HCO23365.1"/>
    <property type="molecule type" value="Genomic_DNA"/>
</dbReference>
<name>A0A3D3R3H7_9PLAN</name>
<dbReference type="Pfam" id="PF12950">
    <property type="entry name" value="TaqI_C"/>
    <property type="match status" value="1"/>
</dbReference>
<comment type="caution">
    <text evidence="6">The sequence shown here is derived from an EMBL/GenBank/DDBJ whole genome shotgun (WGS) entry which is preliminary data.</text>
</comment>